<feature type="transmembrane region" description="Helical" evidence="1">
    <location>
        <begin position="45"/>
        <end position="64"/>
    </location>
</feature>
<keyword evidence="1" id="KW-0472">Membrane</keyword>
<dbReference type="EMBL" id="CAJNOE010000003">
    <property type="protein sequence ID" value="CAF0714321.1"/>
    <property type="molecule type" value="Genomic_DNA"/>
</dbReference>
<dbReference type="PROSITE" id="PS51257">
    <property type="entry name" value="PROKAR_LIPOPROTEIN"/>
    <property type="match status" value="1"/>
</dbReference>
<feature type="transmembrane region" description="Helical" evidence="1">
    <location>
        <begin position="76"/>
        <end position="102"/>
    </location>
</feature>
<keyword evidence="1" id="KW-1133">Transmembrane helix</keyword>
<keyword evidence="1" id="KW-0812">Transmembrane</keyword>
<organism evidence="2 3">
    <name type="scientific">Adineta steineri</name>
    <dbReference type="NCBI Taxonomy" id="433720"/>
    <lineage>
        <taxon>Eukaryota</taxon>
        <taxon>Metazoa</taxon>
        <taxon>Spiralia</taxon>
        <taxon>Gnathifera</taxon>
        <taxon>Rotifera</taxon>
        <taxon>Eurotatoria</taxon>
        <taxon>Bdelloidea</taxon>
        <taxon>Adinetida</taxon>
        <taxon>Adinetidae</taxon>
        <taxon>Adineta</taxon>
    </lineage>
</organism>
<dbReference type="AlphaFoldDB" id="A0A813M8G7"/>
<feature type="transmembrane region" description="Helical" evidence="1">
    <location>
        <begin position="12"/>
        <end position="39"/>
    </location>
</feature>
<evidence type="ECO:0000256" key="1">
    <source>
        <dbReference type="SAM" id="Phobius"/>
    </source>
</evidence>
<comment type="caution">
    <text evidence="2">The sequence shown here is derived from an EMBL/GenBank/DDBJ whole genome shotgun (WGS) entry which is preliminary data.</text>
</comment>
<evidence type="ECO:0000313" key="3">
    <source>
        <dbReference type="Proteomes" id="UP000663860"/>
    </source>
</evidence>
<accession>A0A813M8G7</accession>
<evidence type="ECO:0008006" key="4">
    <source>
        <dbReference type="Google" id="ProtNLM"/>
    </source>
</evidence>
<proteinExistence type="predicted"/>
<reference evidence="2" key="1">
    <citation type="submission" date="2021-02" db="EMBL/GenBank/DDBJ databases">
        <authorList>
            <person name="Nowell W R."/>
        </authorList>
    </citation>
    <scope>NUCLEOTIDE SEQUENCE</scope>
</reference>
<name>A0A813M8G7_9BILA</name>
<protein>
    <recommendedName>
        <fullName evidence="4">MARVEL domain-containing protein</fullName>
    </recommendedName>
</protein>
<dbReference type="Proteomes" id="UP000663860">
    <property type="component" value="Unassembled WGS sequence"/>
</dbReference>
<sequence>MFPCDRFGAVHIIRVIIEILLITFLHIFGSCRLGIIFGFNDTSSIIFSITIIIMASTDVYYLLLSLFTSETPRHSAIFHIIFYSCMSLLALICCVFSIVAYIYCVQNKYNHLCPYYTCSILWISITLTFLLTIMYSGSTKLLCCFLGQN</sequence>
<gene>
    <name evidence="2" type="ORF">IZO911_LOCUS640</name>
</gene>
<evidence type="ECO:0000313" key="2">
    <source>
        <dbReference type="EMBL" id="CAF0714321.1"/>
    </source>
</evidence>
<feature type="transmembrane region" description="Helical" evidence="1">
    <location>
        <begin position="114"/>
        <end position="135"/>
    </location>
</feature>